<proteinExistence type="predicted"/>
<keyword evidence="4" id="KW-0410">Iron transport</keyword>
<dbReference type="PANTHER" id="PTHR32552:SF68">
    <property type="entry name" value="FERRICHROME OUTER MEMBRANE TRANSPORTER_PHAGE RECEPTOR"/>
    <property type="match status" value="1"/>
</dbReference>
<keyword evidence="8" id="KW-0406">Ion transport</keyword>
<name>A0A2W7NV74_9RHOB</name>
<keyword evidence="2" id="KW-0813">Transport</keyword>
<dbReference type="SUPFAM" id="SSF56935">
    <property type="entry name" value="Porins"/>
    <property type="match status" value="1"/>
</dbReference>
<reference evidence="14 15" key="1">
    <citation type="submission" date="2018-06" db="EMBL/GenBank/DDBJ databases">
        <title>Genomic Encyclopedia of Archaeal and Bacterial Type Strains, Phase II (KMG-II): from individual species to whole genera.</title>
        <authorList>
            <person name="Goeker M."/>
        </authorList>
    </citation>
    <scope>NUCLEOTIDE SEQUENCE [LARGE SCALE GENOMIC DNA]</scope>
    <source>
        <strain evidence="14 15">DSM 22009</strain>
    </source>
</reference>
<dbReference type="InterPro" id="IPR039426">
    <property type="entry name" value="TonB-dep_rcpt-like"/>
</dbReference>
<evidence type="ECO:0000313" key="14">
    <source>
        <dbReference type="EMBL" id="PZX15122.1"/>
    </source>
</evidence>
<evidence type="ECO:0000256" key="3">
    <source>
        <dbReference type="ARBA" id="ARBA00022452"/>
    </source>
</evidence>
<keyword evidence="6" id="KW-0732">Signal</keyword>
<dbReference type="InterPro" id="IPR000531">
    <property type="entry name" value="Beta-barrel_TonB"/>
</dbReference>
<evidence type="ECO:0000256" key="2">
    <source>
        <dbReference type="ARBA" id="ARBA00022448"/>
    </source>
</evidence>
<dbReference type="GO" id="GO:0009279">
    <property type="term" value="C:cell outer membrane"/>
    <property type="evidence" value="ECO:0007669"/>
    <property type="project" value="UniProtKB-SubCell"/>
</dbReference>
<evidence type="ECO:0000256" key="9">
    <source>
        <dbReference type="ARBA" id="ARBA00023077"/>
    </source>
</evidence>
<comment type="caution">
    <text evidence="14">The sequence shown here is derived from an EMBL/GenBank/DDBJ whole genome shotgun (WGS) entry which is preliminary data.</text>
</comment>
<evidence type="ECO:0000256" key="12">
    <source>
        <dbReference type="SAM" id="MobiDB-lite"/>
    </source>
</evidence>
<gene>
    <name evidence="14" type="ORF">LX81_02711</name>
</gene>
<keyword evidence="14" id="KW-0675">Receptor</keyword>
<keyword evidence="11" id="KW-0998">Cell outer membrane</keyword>
<accession>A0A2W7NV74</accession>
<dbReference type="EMBL" id="QKZL01000011">
    <property type="protein sequence ID" value="PZX15122.1"/>
    <property type="molecule type" value="Genomic_DNA"/>
</dbReference>
<keyword evidence="7" id="KW-0408">Iron</keyword>
<keyword evidence="10" id="KW-0472">Membrane</keyword>
<evidence type="ECO:0000256" key="10">
    <source>
        <dbReference type="ARBA" id="ARBA00023136"/>
    </source>
</evidence>
<feature type="compositionally biased region" description="Polar residues" evidence="12">
    <location>
        <begin position="279"/>
        <end position="288"/>
    </location>
</feature>
<dbReference type="RefSeq" id="WP_170133938.1">
    <property type="nucleotide sequence ID" value="NZ_QKZL01000011.1"/>
</dbReference>
<dbReference type="AlphaFoldDB" id="A0A2W7NV74"/>
<protein>
    <submittedName>
        <fullName evidence="14">Iron complex outermembrane receptor protein</fullName>
    </submittedName>
</protein>
<sequence length="322" mass="35146">MKTPRSERFGSAYGSIGSFDSVEIGVDFGDALIADRALSYRFAGLVRDGTHEYPYFRDDEVFVMGGISCRPQEGSELTFVLDHLDRDDVPGSGGFPLGYDLDRREAFFGEPDFNYRGAERTTATLIGRHDLGNGWRLGGTARLSDGADDFGYAYVSGQTTMEAERSFFVSGGEKDVAIADIQLAYDGQFGSVSTTTLIGFEARHFASNGQSLFAAAPSVSISYTGKPESVPLFADTETESRGGAIYLQEELDWRDRVIASFGLHHDWIDITERDRIAGSTATNESSRTGHPAMPATNRRASRTILPRSERATRWGALAHAAT</sequence>
<evidence type="ECO:0000256" key="11">
    <source>
        <dbReference type="ARBA" id="ARBA00023237"/>
    </source>
</evidence>
<evidence type="ECO:0000259" key="13">
    <source>
        <dbReference type="Pfam" id="PF00593"/>
    </source>
</evidence>
<keyword evidence="15" id="KW-1185">Reference proteome</keyword>
<dbReference type="Gene3D" id="2.40.170.20">
    <property type="entry name" value="TonB-dependent receptor, beta-barrel domain"/>
    <property type="match status" value="1"/>
</dbReference>
<dbReference type="PANTHER" id="PTHR32552">
    <property type="entry name" value="FERRICHROME IRON RECEPTOR-RELATED"/>
    <property type="match status" value="1"/>
</dbReference>
<evidence type="ECO:0000256" key="1">
    <source>
        <dbReference type="ARBA" id="ARBA00004571"/>
    </source>
</evidence>
<evidence type="ECO:0000256" key="6">
    <source>
        <dbReference type="ARBA" id="ARBA00022729"/>
    </source>
</evidence>
<comment type="subcellular location">
    <subcellularLocation>
        <location evidence="1">Cell outer membrane</location>
        <topology evidence="1">Multi-pass membrane protein</topology>
    </subcellularLocation>
</comment>
<dbReference type="Proteomes" id="UP000248916">
    <property type="component" value="Unassembled WGS sequence"/>
</dbReference>
<feature type="region of interest" description="Disordered" evidence="12">
    <location>
        <begin position="279"/>
        <end position="306"/>
    </location>
</feature>
<keyword evidence="5" id="KW-0812">Transmembrane</keyword>
<evidence type="ECO:0000256" key="7">
    <source>
        <dbReference type="ARBA" id="ARBA00023004"/>
    </source>
</evidence>
<dbReference type="Pfam" id="PF00593">
    <property type="entry name" value="TonB_dep_Rec_b-barrel"/>
    <property type="match status" value="1"/>
</dbReference>
<evidence type="ECO:0000256" key="4">
    <source>
        <dbReference type="ARBA" id="ARBA00022496"/>
    </source>
</evidence>
<organism evidence="14 15">
    <name type="scientific">Palleronia aestuarii</name>
    <dbReference type="NCBI Taxonomy" id="568105"/>
    <lineage>
        <taxon>Bacteria</taxon>
        <taxon>Pseudomonadati</taxon>
        <taxon>Pseudomonadota</taxon>
        <taxon>Alphaproteobacteria</taxon>
        <taxon>Rhodobacterales</taxon>
        <taxon>Roseobacteraceae</taxon>
        <taxon>Palleronia</taxon>
    </lineage>
</organism>
<keyword evidence="9" id="KW-0798">TonB box</keyword>
<feature type="domain" description="TonB-dependent receptor-like beta-barrel" evidence="13">
    <location>
        <begin position="88"/>
        <end position="286"/>
    </location>
</feature>
<dbReference type="InterPro" id="IPR036942">
    <property type="entry name" value="Beta-barrel_TonB_sf"/>
</dbReference>
<keyword evidence="3" id="KW-1134">Transmembrane beta strand</keyword>
<evidence type="ECO:0000313" key="15">
    <source>
        <dbReference type="Proteomes" id="UP000248916"/>
    </source>
</evidence>
<evidence type="ECO:0000256" key="8">
    <source>
        <dbReference type="ARBA" id="ARBA00023065"/>
    </source>
</evidence>
<dbReference type="GO" id="GO:0015344">
    <property type="term" value="F:siderophore uptake transmembrane transporter activity"/>
    <property type="evidence" value="ECO:0007669"/>
    <property type="project" value="TreeGrafter"/>
</dbReference>
<evidence type="ECO:0000256" key="5">
    <source>
        <dbReference type="ARBA" id="ARBA00022692"/>
    </source>
</evidence>